<dbReference type="Proteomes" id="UP000835052">
    <property type="component" value="Unassembled WGS sequence"/>
</dbReference>
<reference evidence="4" key="1">
    <citation type="submission" date="2020-10" db="EMBL/GenBank/DDBJ databases">
        <authorList>
            <person name="Kikuchi T."/>
        </authorList>
    </citation>
    <scope>NUCLEOTIDE SEQUENCE</scope>
    <source>
        <strain evidence="4">NKZ352</strain>
    </source>
</reference>
<protein>
    <recommendedName>
        <fullName evidence="3">CX domain-containing protein</fullName>
    </recommendedName>
</protein>
<dbReference type="PANTHER" id="PTHR47520:SF5">
    <property type="entry name" value="CX DOMAIN-CONTAINING PROTEIN"/>
    <property type="match status" value="1"/>
</dbReference>
<evidence type="ECO:0000259" key="3">
    <source>
        <dbReference type="Pfam" id="PF01705"/>
    </source>
</evidence>
<name>A0A8S1HDY3_9PELO</name>
<feature type="chain" id="PRO_5035801141" description="CX domain-containing protein" evidence="2">
    <location>
        <begin position="19"/>
        <end position="212"/>
    </location>
</feature>
<evidence type="ECO:0000313" key="5">
    <source>
        <dbReference type="Proteomes" id="UP000835052"/>
    </source>
</evidence>
<keyword evidence="5" id="KW-1185">Reference proteome</keyword>
<comment type="caution">
    <text evidence="4">The sequence shown here is derived from an EMBL/GenBank/DDBJ whole genome shotgun (WGS) entry which is preliminary data.</text>
</comment>
<sequence>MLCVVVFCTLLTRMASFGAVPAYVRTPSLQIKETAGGSEEFLRDFLSALANESLTSVELVSDDPVLENGTYRIENSSAFFEFGQVRYFWTFEDYNTTEFENNNAWTCSFSTNDSSFPNVEFVNGSRLEKIYFGCDGGSDCCGLECCSDDVFFNIVIVVVISLSLVLLLVCNVVLGFKKRQAKRRNHKVLYEVPRSTGNEEVIAESQIHIRTT</sequence>
<keyword evidence="2" id="KW-0732">Signal</keyword>
<keyword evidence="1" id="KW-0472">Membrane</keyword>
<dbReference type="Pfam" id="PF01705">
    <property type="entry name" value="CX"/>
    <property type="match status" value="1"/>
</dbReference>
<accession>A0A8S1HDY3</accession>
<dbReference type="EMBL" id="CAJGYM010000035">
    <property type="protein sequence ID" value="CAD6193455.1"/>
    <property type="molecule type" value="Genomic_DNA"/>
</dbReference>
<feature type="transmembrane region" description="Helical" evidence="1">
    <location>
        <begin position="150"/>
        <end position="174"/>
    </location>
</feature>
<evidence type="ECO:0000313" key="4">
    <source>
        <dbReference type="EMBL" id="CAD6193455.1"/>
    </source>
</evidence>
<dbReference type="PANTHER" id="PTHR47520">
    <property type="entry name" value="CX DOMAIN-CONTAINING PROTEIN-RELATED"/>
    <property type="match status" value="1"/>
</dbReference>
<proteinExistence type="predicted"/>
<evidence type="ECO:0000256" key="1">
    <source>
        <dbReference type="SAM" id="Phobius"/>
    </source>
</evidence>
<feature type="signal peptide" evidence="2">
    <location>
        <begin position="1"/>
        <end position="18"/>
    </location>
</feature>
<dbReference type="InterPro" id="IPR002619">
    <property type="entry name" value="CX"/>
</dbReference>
<gene>
    <name evidence="4" type="ORF">CAUJ_LOCUS9374</name>
</gene>
<feature type="domain" description="CX" evidence="3">
    <location>
        <begin position="87"/>
        <end position="147"/>
    </location>
</feature>
<evidence type="ECO:0000256" key="2">
    <source>
        <dbReference type="SAM" id="SignalP"/>
    </source>
</evidence>
<organism evidence="4 5">
    <name type="scientific">Caenorhabditis auriculariae</name>
    <dbReference type="NCBI Taxonomy" id="2777116"/>
    <lineage>
        <taxon>Eukaryota</taxon>
        <taxon>Metazoa</taxon>
        <taxon>Ecdysozoa</taxon>
        <taxon>Nematoda</taxon>
        <taxon>Chromadorea</taxon>
        <taxon>Rhabditida</taxon>
        <taxon>Rhabditina</taxon>
        <taxon>Rhabditomorpha</taxon>
        <taxon>Rhabditoidea</taxon>
        <taxon>Rhabditidae</taxon>
        <taxon>Peloderinae</taxon>
        <taxon>Caenorhabditis</taxon>
    </lineage>
</organism>
<keyword evidence="1" id="KW-0812">Transmembrane</keyword>
<dbReference type="AlphaFoldDB" id="A0A8S1HDY3"/>
<keyword evidence="1" id="KW-1133">Transmembrane helix</keyword>